<protein>
    <recommendedName>
        <fullName evidence="2">Transcriptional repressor PaaX-like central Cas2-like domain-containing protein</fullName>
    </recommendedName>
</protein>
<feature type="transmembrane region" description="Helical" evidence="1">
    <location>
        <begin position="12"/>
        <end position="33"/>
    </location>
</feature>
<dbReference type="Proteomes" id="UP000178935">
    <property type="component" value="Unassembled WGS sequence"/>
</dbReference>
<dbReference type="EMBL" id="MHPU01000008">
    <property type="protein sequence ID" value="OGZ89310.1"/>
    <property type="molecule type" value="Genomic_DNA"/>
</dbReference>
<dbReference type="Gene3D" id="3.30.70.2650">
    <property type="match status" value="1"/>
</dbReference>
<keyword evidence="1" id="KW-0472">Membrane</keyword>
<feature type="domain" description="Transcriptional repressor PaaX-like central Cas2-like" evidence="2">
    <location>
        <begin position="101"/>
        <end position="177"/>
    </location>
</feature>
<accession>A0A1G2JSQ6</accession>
<proteinExistence type="predicted"/>
<evidence type="ECO:0000313" key="3">
    <source>
        <dbReference type="EMBL" id="OGZ89310.1"/>
    </source>
</evidence>
<evidence type="ECO:0000259" key="2">
    <source>
        <dbReference type="Pfam" id="PF20803"/>
    </source>
</evidence>
<organism evidence="3 4">
    <name type="scientific">Candidatus Staskawiczbacteria bacterium RIFOXYD1_FULL_32_13</name>
    <dbReference type="NCBI Taxonomy" id="1802234"/>
    <lineage>
        <taxon>Bacteria</taxon>
        <taxon>Candidatus Staskawicziibacteriota</taxon>
    </lineage>
</organism>
<dbReference type="Pfam" id="PF20803">
    <property type="entry name" value="PaaX_M"/>
    <property type="match status" value="1"/>
</dbReference>
<dbReference type="PANTHER" id="PTHR30319:SF1">
    <property type="entry name" value="TRANSCRIPTIONAL REPRESSOR PAAX"/>
    <property type="match status" value="1"/>
</dbReference>
<reference evidence="3 4" key="1">
    <citation type="journal article" date="2016" name="Nat. Commun.">
        <title>Thousands of microbial genomes shed light on interconnected biogeochemical processes in an aquifer system.</title>
        <authorList>
            <person name="Anantharaman K."/>
            <person name="Brown C.T."/>
            <person name="Hug L.A."/>
            <person name="Sharon I."/>
            <person name="Castelle C.J."/>
            <person name="Probst A.J."/>
            <person name="Thomas B.C."/>
            <person name="Singh A."/>
            <person name="Wilkins M.J."/>
            <person name="Karaoz U."/>
            <person name="Brodie E.L."/>
            <person name="Williams K.H."/>
            <person name="Hubbard S.S."/>
            <person name="Banfield J.F."/>
        </authorList>
    </citation>
    <scope>NUCLEOTIDE SEQUENCE [LARGE SCALE GENOMIC DNA]</scope>
</reference>
<evidence type="ECO:0000256" key="1">
    <source>
        <dbReference type="SAM" id="Phobius"/>
    </source>
</evidence>
<sequence length="189" mass="22191">MKYEKNISVVDILGVLVLVGVITITATSPYFLYKLAKIMLKNKDLSKYDQKKFSDIFSYAIKRGYIKVEKDGHDIKIVATEKGKRNFEAHKFAKLQIACPRKWDGKWRVVIFDIPDTQKLQRNAFRRKLKSLGFYSLQKSVWLHAFDCKKEIDILRNFFGINQKQIQVLVVQEIEGKELNKKLRDVYKV</sequence>
<keyword evidence="1" id="KW-0812">Transmembrane</keyword>
<dbReference type="GO" id="GO:0006351">
    <property type="term" value="P:DNA-templated transcription"/>
    <property type="evidence" value="ECO:0007669"/>
    <property type="project" value="TreeGrafter"/>
</dbReference>
<gene>
    <name evidence="3" type="ORF">A2561_02670</name>
</gene>
<keyword evidence="1" id="KW-1133">Transmembrane helix</keyword>
<name>A0A1G2JSQ6_9BACT</name>
<dbReference type="PANTHER" id="PTHR30319">
    <property type="entry name" value="PHENYLACETIC ACID REGULATOR-RELATED TRANSCRIPTIONAL REPRESSOR"/>
    <property type="match status" value="1"/>
</dbReference>
<dbReference type="InterPro" id="IPR048846">
    <property type="entry name" value="PaaX-like_central"/>
</dbReference>
<dbReference type="SUPFAM" id="SSF143430">
    <property type="entry name" value="TTP0101/SSO1404-like"/>
    <property type="match status" value="1"/>
</dbReference>
<dbReference type="AlphaFoldDB" id="A0A1G2JSQ6"/>
<evidence type="ECO:0000313" key="4">
    <source>
        <dbReference type="Proteomes" id="UP000178935"/>
    </source>
</evidence>
<comment type="caution">
    <text evidence="3">The sequence shown here is derived from an EMBL/GenBank/DDBJ whole genome shotgun (WGS) entry which is preliminary data.</text>
</comment>